<dbReference type="InterPro" id="IPR006311">
    <property type="entry name" value="TAT_signal"/>
</dbReference>
<dbReference type="PROSITE" id="PS51318">
    <property type="entry name" value="TAT"/>
    <property type="match status" value="1"/>
</dbReference>
<dbReference type="KEGG" id="vcw:GJQ55_01535"/>
<keyword evidence="1" id="KW-0732">Signal</keyword>
<feature type="domain" description="PhoD-like phosphatase metallophosphatase" evidence="2">
    <location>
        <begin position="157"/>
        <end position="495"/>
    </location>
</feature>
<dbReference type="RefSeq" id="WP_228345747.1">
    <property type="nucleotide sequence ID" value="NZ_CP046056.1"/>
</dbReference>
<dbReference type="InterPro" id="IPR029052">
    <property type="entry name" value="Metallo-depent_PP-like"/>
</dbReference>
<evidence type="ECO:0000259" key="2">
    <source>
        <dbReference type="Pfam" id="PF09423"/>
    </source>
</evidence>
<gene>
    <name evidence="4" type="ORF">GJQ55_01535</name>
</gene>
<evidence type="ECO:0000313" key="5">
    <source>
        <dbReference type="Proteomes" id="UP000596074"/>
    </source>
</evidence>
<dbReference type="InterPro" id="IPR052900">
    <property type="entry name" value="Phospholipid_Metab_Enz"/>
</dbReference>
<feature type="domain" description="Phospholipase D N-terminal" evidence="3">
    <location>
        <begin position="56"/>
        <end position="146"/>
    </location>
</feature>
<dbReference type="EMBL" id="CP046056">
    <property type="protein sequence ID" value="QQD23233.1"/>
    <property type="molecule type" value="Genomic_DNA"/>
</dbReference>
<dbReference type="PANTHER" id="PTHR43606:SF2">
    <property type="entry name" value="ALKALINE PHOSPHATASE FAMILY PROTEIN (AFU_ORTHOLOGUE AFUA_5G03860)"/>
    <property type="match status" value="1"/>
</dbReference>
<dbReference type="AlphaFoldDB" id="A0A9X7YMQ8"/>
<dbReference type="InterPro" id="IPR038607">
    <property type="entry name" value="PhoD-like_sf"/>
</dbReference>
<evidence type="ECO:0000313" key="4">
    <source>
        <dbReference type="EMBL" id="QQD23233.1"/>
    </source>
</evidence>
<feature type="chain" id="PRO_5040940998" evidence="1">
    <location>
        <begin position="31"/>
        <end position="581"/>
    </location>
</feature>
<evidence type="ECO:0000259" key="3">
    <source>
        <dbReference type="Pfam" id="PF16655"/>
    </source>
</evidence>
<dbReference type="SUPFAM" id="SSF56300">
    <property type="entry name" value="Metallo-dependent phosphatases"/>
    <property type="match status" value="1"/>
</dbReference>
<protein>
    <submittedName>
        <fullName evidence="4">Alkaline phosphatase</fullName>
    </submittedName>
</protein>
<evidence type="ECO:0000256" key="1">
    <source>
        <dbReference type="SAM" id="SignalP"/>
    </source>
</evidence>
<keyword evidence="5" id="KW-1185">Reference proteome</keyword>
<dbReference type="PANTHER" id="PTHR43606">
    <property type="entry name" value="PHOSPHATASE, PUTATIVE (AFU_ORTHOLOGUE AFUA_6G08710)-RELATED"/>
    <property type="match status" value="1"/>
</dbReference>
<dbReference type="InterPro" id="IPR018946">
    <property type="entry name" value="PhoD-like_MPP"/>
</dbReference>
<proteinExistence type="predicted"/>
<feature type="signal peptide" evidence="1">
    <location>
        <begin position="1"/>
        <end position="30"/>
    </location>
</feature>
<dbReference type="InterPro" id="IPR032093">
    <property type="entry name" value="PhoD_N"/>
</dbReference>
<dbReference type="Gene3D" id="3.60.21.70">
    <property type="entry name" value="PhoD-like phosphatase"/>
    <property type="match status" value="1"/>
</dbReference>
<reference evidence="4 5" key="1">
    <citation type="submission" date="2019-11" db="EMBL/GenBank/DDBJ databases">
        <title>Venatorbacter sp. nov. a predator of Campylobacter and other Gram-negative bacteria.</title>
        <authorList>
            <person name="Saeedi A."/>
            <person name="Cummings N.J."/>
            <person name="Connerton I.F."/>
            <person name="Connerton P.L."/>
        </authorList>
    </citation>
    <scope>NUCLEOTIDE SEQUENCE [LARGE SCALE GENOMIC DNA]</scope>
    <source>
        <strain evidence="4">XL5</strain>
    </source>
</reference>
<dbReference type="Pfam" id="PF16655">
    <property type="entry name" value="PhoD_N"/>
    <property type="match status" value="1"/>
</dbReference>
<dbReference type="Gene3D" id="2.60.40.380">
    <property type="entry name" value="Purple acid phosphatase-like, N-terminal"/>
    <property type="match status" value="1"/>
</dbReference>
<dbReference type="Proteomes" id="UP000596074">
    <property type="component" value="Chromosome"/>
</dbReference>
<dbReference type="Pfam" id="PF09423">
    <property type="entry name" value="PhoD"/>
    <property type="match status" value="1"/>
</dbReference>
<name>A0A9X7YMQ8_9GAMM</name>
<accession>A0A9X7YMQ8</accession>
<dbReference type="CDD" id="cd07389">
    <property type="entry name" value="MPP_PhoD"/>
    <property type="match status" value="1"/>
</dbReference>
<organism evidence="4 5">
    <name type="scientific">Venatoribacter cucullus</name>
    <dbReference type="NCBI Taxonomy" id="2661630"/>
    <lineage>
        <taxon>Bacteria</taxon>
        <taxon>Pseudomonadati</taxon>
        <taxon>Pseudomonadota</taxon>
        <taxon>Gammaproteobacteria</taxon>
        <taxon>Oceanospirillales</taxon>
        <taxon>Oceanospirillaceae</taxon>
        <taxon>Venatoribacter</taxon>
    </lineage>
</organism>
<sequence length="581" mass="64101">MSLTRRNFLRSSAAATSGLTLLGGAAGATAQSWLPALLPASDPQSPPRSHAYPFQHGVASGDPLTDGVMLWTRISPPPDWQGPLAYRWHLALDPLCQWLVATGEGSTDASRDFTVKEDVRGLSAGQTYYYLFEALGQISDTGRTRTLPQGRVEHLRLAYTSCANYACGHFNVYRDIAARADLDAVLHLGDYLYEDADHERALVSGRLPLPARELLSLDDYRTRHACYKSDPDLQEVHRQHPFLLIWDDHEFADNAWPGGAQNHTEGDLNRGGEGAWTERLAAARQAYFEWMPVREQPHGGLYRNVRCGDLLDLNLLDTRLAGRDQQATTLEQRNQPERTLLGAAQEDWLQQQLQQSVQDGVCWNLLGQQVMLAQLGTNSMPFNYDQWDGYPAARQRLFDSVRAAGAENLVVLTGDIHSSWALELHDDPFASAAGQPIGVELVTPAVTSPGIEQFAQARLAAHSLTGLLPHLNFVDFYHRGYVLLDITHQRLQAQWWVVDNIRSPRYVSECLRALDIPAGRAQLQPAATLAGPVAAPALAPQAPAELAWLRHWQSAPALNPQQALASHAAPAHKLALVLPDS</sequence>